<dbReference type="AlphaFoldDB" id="B9XNL1"/>
<gene>
    <name evidence="1" type="ORF">Cflav_PD1741</name>
</gene>
<sequence length="271" mass="30684">MNFRLIRVRGPTTQSYHNLRDHPPIPGTAIGTIGAPTRANDSLCQGFPISIGLCHFQRRDFRRYPSDACGQTWTVDMRTKVRMLACDAKDGAHGALAVQALYHFRHHHCGRNNQMRNARIAGWDNDAGTDREKPFRTNSNGCLHGFLNFQTKEISVCGIDTTIHKTVTVRRRDDAAVSDVQEITMLNFNFRKVCEGIKPGVYKGWVNTDEMEMHRRSNEHNLFAKQSIEKGYKADKLKRSILFKLFKKLDLALSFNGNPFDRADSGDCGLG</sequence>
<dbReference type="Proteomes" id="UP000003688">
    <property type="component" value="Unassembled WGS sequence"/>
</dbReference>
<reference evidence="1 2" key="1">
    <citation type="journal article" date="2011" name="J. Bacteriol.">
        <title>Genome sequence of 'Pedosphaera parvula' Ellin514, an aerobic Verrucomicrobial isolate from pasture soil.</title>
        <authorList>
            <person name="Kant R."/>
            <person name="van Passel M.W."/>
            <person name="Sangwan P."/>
            <person name="Palva A."/>
            <person name="Lucas S."/>
            <person name="Copeland A."/>
            <person name="Lapidus A."/>
            <person name="Glavina Del Rio T."/>
            <person name="Dalin E."/>
            <person name="Tice H."/>
            <person name="Bruce D."/>
            <person name="Goodwin L."/>
            <person name="Pitluck S."/>
            <person name="Chertkov O."/>
            <person name="Larimer F.W."/>
            <person name="Land M.L."/>
            <person name="Hauser L."/>
            <person name="Brettin T.S."/>
            <person name="Detter J.C."/>
            <person name="Han S."/>
            <person name="de Vos W.M."/>
            <person name="Janssen P.H."/>
            <person name="Smidt H."/>
        </authorList>
    </citation>
    <scope>NUCLEOTIDE SEQUENCE [LARGE SCALE GENOMIC DNA]</scope>
    <source>
        <strain evidence="1 2">Ellin514</strain>
    </source>
</reference>
<comment type="caution">
    <text evidence="1">The sequence shown here is derived from an EMBL/GenBank/DDBJ whole genome shotgun (WGS) entry which is preliminary data.</text>
</comment>
<name>B9XNL1_PEDPL</name>
<dbReference type="EMBL" id="ABOX02000041">
    <property type="protein sequence ID" value="EEF58551.1"/>
    <property type="molecule type" value="Genomic_DNA"/>
</dbReference>
<organism evidence="1 2">
    <name type="scientific">Pedosphaera parvula (strain Ellin514)</name>
    <dbReference type="NCBI Taxonomy" id="320771"/>
    <lineage>
        <taxon>Bacteria</taxon>
        <taxon>Pseudomonadati</taxon>
        <taxon>Verrucomicrobiota</taxon>
        <taxon>Pedosphaerae</taxon>
        <taxon>Pedosphaerales</taxon>
        <taxon>Pedosphaeraceae</taxon>
        <taxon>Pedosphaera</taxon>
    </lineage>
</organism>
<accession>B9XNL1</accession>
<evidence type="ECO:0000313" key="1">
    <source>
        <dbReference type="EMBL" id="EEF58551.1"/>
    </source>
</evidence>
<protein>
    <submittedName>
        <fullName evidence="1">Uncharacterized protein</fullName>
    </submittedName>
</protein>
<proteinExistence type="predicted"/>
<keyword evidence="2" id="KW-1185">Reference proteome</keyword>
<evidence type="ECO:0000313" key="2">
    <source>
        <dbReference type="Proteomes" id="UP000003688"/>
    </source>
</evidence>